<protein>
    <submittedName>
        <fullName evidence="1">Uncharacterized protein</fullName>
    </submittedName>
</protein>
<proteinExistence type="predicted"/>
<dbReference type="AlphaFoldDB" id="A0A7R9F4E8"/>
<accession>A0A7R9F4E8</accession>
<dbReference type="EMBL" id="OD567435">
    <property type="protein sequence ID" value="CAD7445647.1"/>
    <property type="molecule type" value="Genomic_DNA"/>
</dbReference>
<organism evidence="1">
    <name type="scientific">Timema bartmani</name>
    <dbReference type="NCBI Taxonomy" id="61472"/>
    <lineage>
        <taxon>Eukaryota</taxon>
        <taxon>Metazoa</taxon>
        <taxon>Ecdysozoa</taxon>
        <taxon>Arthropoda</taxon>
        <taxon>Hexapoda</taxon>
        <taxon>Insecta</taxon>
        <taxon>Pterygota</taxon>
        <taxon>Neoptera</taxon>
        <taxon>Polyneoptera</taxon>
        <taxon>Phasmatodea</taxon>
        <taxon>Timematodea</taxon>
        <taxon>Timematoidea</taxon>
        <taxon>Timematidae</taxon>
        <taxon>Timema</taxon>
    </lineage>
</organism>
<name>A0A7R9F4E8_9NEOP</name>
<gene>
    <name evidence="1" type="ORF">TBIB3V08_LOCUS7997</name>
</gene>
<sequence>MKRKKSYMFCLQLIQNSSEGTSHSMLPQASGKLEFEAKSTQERSLATEERLLASVVTWILPPATTDNVCLTGVDPPGKPID</sequence>
<evidence type="ECO:0000313" key="1">
    <source>
        <dbReference type="EMBL" id="CAD7445647.1"/>
    </source>
</evidence>
<reference evidence="1" key="1">
    <citation type="submission" date="2020-11" db="EMBL/GenBank/DDBJ databases">
        <authorList>
            <person name="Tran Van P."/>
        </authorList>
    </citation>
    <scope>NUCLEOTIDE SEQUENCE</scope>
</reference>